<feature type="region of interest" description="Disordered" evidence="1">
    <location>
        <begin position="63"/>
        <end position="107"/>
    </location>
</feature>
<keyword evidence="3" id="KW-1185">Reference proteome</keyword>
<dbReference type="AlphaFoldDB" id="A0A368GZM2"/>
<comment type="caution">
    <text evidence="2">The sequence shown here is derived from an EMBL/GenBank/DDBJ whole genome shotgun (WGS) entry which is preliminary data.</text>
</comment>
<evidence type="ECO:0000313" key="2">
    <source>
        <dbReference type="EMBL" id="RCN48450.1"/>
    </source>
</evidence>
<name>A0A368GZM2_ANCCA</name>
<dbReference type="Proteomes" id="UP000252519">
    <property type="component" value="Unassembled WGS sequence"/>
</dbReference>
<reference evidence="2 3" key="1">
    <citation type="submission" date="2014-10" db="EMBL/GenBank/DDBJ databases">
        <title>Draft genome of the hookworm Ancylostoma caninum.</title>
        <authorList>
            <person name="Mitreva M."/>
        </authorList>
    </citation>
    <scope>NUCLEOTIDE SEQUENCE [LARGE SCALE GENOMIC DNA]</scope>
    <source>
        <strain evidence="2 3">Baltimore</strain>
    </source>
</reference>
<feature type="compositionally biased region" description="Basic and acidic residues" evidence="1">
    <location>
        <begin position="63"/>
        <end position="73"/>
    </location>
</feature>
<accession>A0A368GZM2</accession>
<evidence type="ECO:0000313" key="3">
    <source>
        <dbReference type="Proteomes" id="UP000252519"/>
    </source>
</evidence>
<feature type="compositionally biased region" description="Polar residues" evidence="1">
    <location>
        <begin position="74"/>
        <end position="87"/>
    </location>
</feature>
<proteinExistence type="predicted"/>
<feature type="region of interest" description="Disordered" evidence="1">
    <location>
        <begin position="1"/>
        <end position="24"/>
    </location>
</feature>
<dbReference type="EMBL" id="JOJR01000046">
    <property type="protein sequence ID" value="RCN48450.1"/>
    <property type="molecule type" value="Genomic_DNA"/>
</dbReference>
<evidence type="ECO:0000256" key="1">
    <source>
        <dbReference type="SAM" id="MobiDB-lite"/>
    </source>
</evidence>
<gene>
    <name evidence="2" type="ORF">ANCCAN_05445</name>
</gene>
<dbReference type="OrthoDB" id="10487619at2759"/>
<organism evidence="2 3">
    <name type="scientific">Ancylostoma caninum</name>
    <name type="common">Dog hookworm</name>
    <dbReference type="NCBI Taxonomy" id="29170"/>
    <lineage>
        <taxon>Eukaryota</taxon>
        <taxon>Metazoa</taxon>
        <taxon>Ecdysozoa</taxon>
        <taxon>Nematoda</taxon>
        <taxon>Chromadorea</taxon>
        <taxon>Rhabditida</taxon>
        <taxon>Rhabditina</taxon>
        <taxon>Rhabditomorpha</taxon>
        <taxon>Strongyloidea</taxon>
        <taxon>Ancylostomatidae</taxon>
        <taxon>Ancylostomatinae</taxon>
        <taxon>Ancylostoma</taxon>
    </lineage>
</organism>
<sequence length="132" mass="14426">MPEASKSRSRKTDGTTYSQKQYPPVLERMAALECPEKAPEKSTEPKICSVRCKEASIETCKSARTENTARDSPSDINVATAKPSNPCNDGRAARKTQEAADHPKTALPDYQNTVTSIAIDPRLFSTAQQVQV</sequence>
<protein>
    <submittedName>
        <fullName evidence="2">Uncharacterized protein</fullName>
    </submittedName>
</protein>
<feature type="compositionally biased region" description="Basic and acidic residues" evidence="1">
    <location>
        <begin position="91"/>
        <end position="104"/>
    </location>
</feature>